<dbReference type="InterPro" id="IPR001387">
    <property type="entry name" value="Cro/C1-type_HTH"/>
</dbReference>
<dbReference type="Proteomes" id="UP000182508">
    <property type="component" value="Unassembled WGS sequence"/>
</dbReference>
<proteinExistence type="predicted"/>
<evidence type="ECO:0000313" key="3">
    <source>
        <dbReference type="Proteomes" id="UP000182508"/>
    </source>
</evidence>
<dbReference type="Pfam" id="PF12844">
    <property type="entry name" value="HTH_19"/>
    <property type="match status" value="1"/>
</dbReference>
<dbReference type="InterPro" id="IPR040799">
    <property type="entry name" value="ComR_TPR"/>
</dbReference>
<dbReference type="SMART" id="SM00530">
    <property type="entry name" value="HTH_XRE"/>
    <property type="match status" value="1"/>
</dbReference>
<accession>A0A1G6BIT0</accession>
<reference evidence="2 3" key="1">
    <citation type="submission" date="2016-10" db="EMBL/GenBank/DDBJ databases">
        <authorList>
            <person name="de Groot N.N."/>
        </authorList>
    </citation>
    <scope>NUCLEOTIDE SEQUENCE [LARGE SCALE GENOMIC DNA]</scope>
    <source>
        <strain evidence="2 3">A-4</strain>
    </source>
</reference>
<dbReference type="AlphaFoldDB" id="A0A1G6BIT0"/>
<gene>
    <name evidence="2" type="ORF">SAMN02910293_01044</name>
</gene>
<organism evidence="2 3">
    <name type="scientific">Streptococcus henryi</name>
    <dbReference type="NCBI Taxonomy" id="439219"/>
    <lineage>
        <taxon>Bacteria</taxon>
        <taxon>Bacillati</taxon>
        <taxon>Bacillota</taxon>
        <taxon>Bacilli</taxon>
        <taxon>Lactobacillales</taxon>
        <taxon>Streptococcaceae</taxon>
        <taxon>Streptococcus</taxon>
    </lineage>
</organism>
<dbReference type="Gene3D" id="1.10.260.40">
    <property type="entry name" value="lambda repressor-like DNA-binding domains"/>
    <property type="match status" value="1"/>
</dbReference>
<sequence>MKETFGEKVRLLREGKQLTREEFCGDETELSIRQLARIESGKSTPNLARAQFIAQQLGVGLGELTDGKSLELPKRYTELKYLILRTPTYMDAERLRIREEQFDEIYEKFYEELPEDEQLTITFIQSKFEVYQTGDTEFGTDVIEDYFKQVQKKKLYTLNDIVLIDLFLTCSIVSNFTSHLFDNAIYELLSSNLIKQSEYLPIEDLPLLNSVLLVCADASVRLEKFNLLSNLLSASHSLMTKIQDFQKMPIYNMLMWEYYLFGENNYVQAENHYNQSILFAKMMNDIHLAEKLEKEWEMDNLGK</sequence>
<dbReference type="PROSITE" id="PS50943">
    <property type="entry name" value="HTH_CROC1"/>
    <property type="match status" value="1"/>
</dbReference>
<dbReference type="InterPro" id="IPR010982">
    <property type="entry name" value="Lambda_DNA-bd_dom_sf"/>
</dbReference>
<dbReference type="RefSeq" id="WP_018164503.1">
    <property type="nucleotide sequence ID" value="NZ_FMXP01000012.1"/>
</dbReference>
<protein>
    <submittedName>
        <fullName evidence="2">Helix-turn-helix domain-containing protein</fullName>
    </submittedName>
</protein>
<keyword evidence="3" id="KW-1185">Reference proteome</keyword>
<dbReference type="SUPFAM" id="SSF47413">
    <property type="entry name" value="lambda repressor-like DNA-binding domains"/>
    <property type="match status" value="1"/>
</dbReference>
<dbReference type="STRING" id="439219.SAMN02910293_01044"/>
<dbReference type="CDD" id="cd00093">
    <property type="entry name" value="HTH_XRE"/>
    <property type="match status" value="1"/>
</dbReference>
<dbReference type="EMBL" id="FMXP01000012">
    <property type="protein sequence ID" value="SDB20494.1"/>
    <property type="molecule type" value="Genomic_DNA"/>
</dbReference>
<dbReference type="InterPro" id="IPR053163">
    <property type="entry name" value="HTH-type_regulator_Rgg"/>
</dbReference>
<name>A0A1G6BIT0_9STRE</name>
<feature type="domain" description="HTH cro/C1-type" evidence="1">
    <location>
        <begin position="9"/>
        <end position="64"/>
    </location>
</feature>
<evidence type="ECO:0000259" key="1">
    <source>
        <dbReference type="PROSITE" id="PS50943"/>
    </source>
</evidence>
<dbReference type="Pfam" id="PF18710">
    <property type="entry name" value="ComR_TPR"/>
    <property type="match status" value="1"/>
</dbReference>
<dbReference type="GO" id="GO:0003677">
    <property type="term" value="F:DNA binding"/>
    <property type="evidence" value="ECO:0007669"/>
    <property type="project" value="InterPro"/>
</dbReference>
<evidence type="ECO:0000313" key="2">
    <source>
        <dbReference type="EMBL" id="SDB20494.1"/>
    </source>
</evidence>
<dbReference type="eggNOG" id="COG1396">
    <property type="taxonomic scope" value="Bacteria"/>
</dbReference>
<dbReference type="PANTHER" id="PTHR37038">
    <property type="entry name" value="TRANSCRIPTIONAL REGULATOR-RELATED"/>
    <property type="match status" value="1"/>
</dbReference>